<dbReference type="SUPFAM" id="SSF55785">
    <property type="entry name" value="PYP-like sensor domain (PAS domain)"/>
    <property type="match status" value="1"/>
</dbReference>
<dbReference type="CDD" id="cd01948">
    <property type="entry name" value="EAL"/>
    <property type="match status" value="1"/>
</dbReference>
<accession>A0A126Q3T3</accession>
<dbReference type="EMBL" id="CP014323">
    <property type="protein sequence ID" value="AMJ99670.1"/>
    <property type="molecule type" value="Genomic_DNA"/>
</dbReference>
<dbReference type="Gene3D" id="3.30.450.20">
    <property type="entry name" value="PAS domain"/>
    <property type="match status" value="1"/>
</dbReference>
<evidence type="ECO:0000259" key="2">
    <source>
        <dbReference type="PROSITE" id="PS50887"/>
    </source>
</evidence>
<organism evidence="3 4">
    <name type="scientific">Alteromonas macleodii</name>
    <name type="common">Pseudoalteromonas macleodii</name>
    <dbReference type="NCBI Taxonomy" id="28108"/>
    <lineage>
        <taxon>Bacteria</taxon>
        <taxon>Pseudomonadati</taxon>
        <taxon>Pseudomonadota</taxon>
        <taxon>Gammaproteobacteria</taxon>
        <taxon>Alteromonadales</taxon>
        <taxon>Alteromonadaceae</taxon>
        <taxon>Alteromonas/Salinimonas group</taxon>
        <taxon>Alteromonas</taxon>
    </lineage>
</organism>
<dbReference type="InterPro" id="IPR035965">
    <property type="entry name" value="PAS-like_dom_sf"/>
</dbReference>
<dbReference type="Gene3D" id="3.30.70.270">
    <property type="match status" value="1"/>
</dbReference>
<dbReference type="InterPro" id="IPR000160">
    <property type="entry name" value="GGDEF_dom"/>
</dbReference>
<dbReference type="AlphaFoldDB" id="A0A126Q3T3"/>
<dbReference type="PROSITE" id="PS50883">
    <property type="entry name" value="EAL"/>
    <property type="match status" value="1"/>
</dbReference>
<dbReference type="Pfam" id="PF00990">
    <property type="entry name" value="GGDEF"/>
    <property type="match status" value="1"/>
</dbReference>
<dbReference type="Pfam" id="PF00563">
    <property type="entry name" value="EAL"/>
    <property type="match status" value="1"/>
</dbReference>
<dbReference type="OrthoDB" id="8553030at2"/>
<reference evidence="3 4" key="1">
    <citation type="submission" date="2015-12" db="EMBL/GenBank/DDBJ databases">
        <authorList>
            <person name="Shamseldin A."/>
            <person name="Moawad H."/>
            <person name="Abd El-Rahim W.M."/>
            <person name="Sadowsky M.J."/>
        </authorList>
    </citation>
    <scope>NUCLEOTIDE SEQUENCE [LARGE SCALE GENOMIC DNA]</scope>
    <source>
        <strain evidence="3 4">D7</strain>
    </source>
</reference>
<gene>
    <name evidence="3" type="ORF">AVL55_16820</name>
</gene>
<evidence type="ECO:0000313" key="3">
    <source>
        <dbReference type="EMBL" id="AMJ99670.1"/>
    </source>
</evidence>
<dbReference type="InterPro" id="IPR035919">
    <property type="entry name" value="EAL_sf"/>
</dbReference>
<dbReference type="SMART" id="SM00267">
    <property type="entry name" value="GGDEF"/>
    <property type="match status" value="1"/>
</dbReference>
<protein>
    <submittedName>
        <fullName evidence="3">Diguanylate cyclase</fullName>
    </submittedName>
</protein>
<dbReference type="InterPro" id="IPR001633">
    <property type="entry name" value="EAL_dom"/>
</dbReference>
<dbReference type="SUPFAM" id="SSF55073">
    <property type="entry name" value="Nucleotide cyclase"/>
    <property type="match status" value="1"/>
</dbReference>
<dbReference type="SMART" id="SM00052">
    <property type="entry name" value="EAL"/>
    <property type="match status" value="1"/>
</dbReference>
<sequence length="706" mass="79645">MDIHLLNALGITNCALFRCNSESDIECLTPELPWLANVVTIDENNKLQKKHIPSIFLDDFFLDADEVWKGETSFTLSSGFWTEHNESQVLRLEALAINSESGSRYLVVKNVEEQFDEKRKTLQAARELLLRHHEIVGQHEYIRHKLNGVLRKNTRLQKLVPPIQQAIHNLETGVVILDDKDGLILDNKASHRLLLCNSATPSSIRVNELLNDIDAPATFLPALVQRKAPWQGELYWQPVDDYGVWLQITIHPVLQGDELTHWVYLLTDITHIHNKEESVLTASGMDSLTKVANRNLFTDTVRRLVKEEVAFKLFIIDICDFKKINESLSYQSGDEILKSFALRLQTFVGNSGFIARIGSNEFALVKREDTFNELTSAEYIEQLVKKLTQTYTVLNGSEPNLGINIGEANFPRHCPSTESLLQCADIALQAAKYQGRNVALTYSEELHKQHHAISELESQLRSAIENNELKLFLQPIVDLETGKIVKCEALARWITPEGKFISPEVFIPLAEKSELIFPFGEWLINEACDAIEALKASNLDIRLAINISGRQVSDLALLNQIKNALEDHQLSGSNLSIELTESVFVESLDTVSVLLNELRAMGITVSIDDFGTGFSSLVYLKKLPIDELKIDRSFVSELEKNTDDQAIVQAILGLASNLNIKIIAEGIETQQQQQFLQNHRCAYGQGYLYQRPVAIPEFITLAQKLK</sequence>
<feature type="domain" description="GGDEF" evidence="2">
    <location>
        <begin position="309"/>
        <end position="444"/>
    </location>
</feature>
<dbReference type="PROSITE" id="PS50887">
    <property type="entry name" value="GGDEF"/>
    <property type="match status" value="1"/>
</dbReference>
<dbReference type="InterPro" id="IPR052155">
    <property type="entry name" value="Biofilm_reg_signaling"/>
</dbReference>
<dbReference type="Gene3D" id="3.20.20.450">
    <property type="entry name" value="EAL domain"/>
    <property type="match status" value="1"/>
</dbReference>
<evidence type="ECO:0000313" key="4">
    <source>
        <dbReference type="Proteomes" id="UP000063991"/>
    </source>
</evidence>
<name>A0A126Q3T3_ALTMA</name>
<proteinExistence type="predicted"/>
<dbReference type="InterPro" id="IPR043128">
    <property type="entry name" value="Rev_trsase/Diguanyl_cyclase"/>
</dbReference>
<evidence type="ECO:0000259" key="1">
    <source>
        <dbReference type="PROSITE" id="PS50883"/>
    </source>
</evidence>
<dbReference type="Proteomes" id="UP000063991">
    <property type="component" value="Chromosome"/>
</dbReference>
<feature type="domain" description="EAL" evidence="1">
    <location>
        <begin position="453"/>
        <end position="706"/>
    </location>
</feature>
<dbReference type="RefSeq" id="WP_061095879.1">
    <property type="nucleotide sequence ID" value="NZ_CP014323.1"/>
</dbReference>
<dbReference type="SUPFAM" id="SSF141868">
    <property type="entry name" value="EAL domain-like"/>
    <property type="match status" value="1"/>
</dbReference>
<dbReference type="PANTHER" id="PTHR44757:SF2">
    <property type="entry name" value="BIOFILM ARCHITECTURE MAINTENANCE PROTEIN MBAA"/>
    <property type="match status" value="1"/>
</dbReference>
<dbReference type="PANTHER" id="PTHR44757">
    <property type="entry name" value="DIGUANYLATE CYCLASE DGCP"/>
    <property type="match status" value="1"/>
</dbReference>
<dbReference type="NCBIfam" id="TIGR00254">
    <property type="entry name" value="GGDEF"/>
    <property type="match status" value="1"/>
</dbReference>
<dbReference type="CDD" id="cd01949">
    <property type="entry name" value="GGDEF"/>
    <property type="match status" value="1"/>
</dbReference>
<dbReference type="InterPro" id="IPR029787">
    <property type="entry name" value="Nucleotide_cyclase"/>
</dbReference>